<comment type="caution">
    <text evidence="1">The sequence shown here is derived from an EMBL/GenBank/DDBJ whole genome shotgun (WGS) entry which is preliminary data.</text>
</comment>
<dbReference type="PANTHER" id="PTHR31118:SF12">
    <property type="entry name" value="CYCLASE-LIKE PROTEIN 2"/>
    <property type="match status" value="1"/>
</dbReference>
<organism evidence="1 2">
    <name type="scientific">Lutibacter holmesii</name>
    <dbReference type="NCBI Taxonomy" id="1137985"/>
    <lineage>
        <taxon>Bacteria</taxon>
        <taxon>Pseudomonadati</taxon>
        <taxon>Bacteroidota</taxon>
        <taxon>Flavobacteriia</taxon>
        <taxon>Flavobacteriales</taxon>
        <taxon>Flavobacteriaceae</taxon>
        <taxon>Lutibacter</taxon>
    </lineage>
</organism>
<dbReference type="Pfam" id="PF04199">
    <property type="entry name" value="Cyclase"/>
    <property type="match status" value="1"/>
</dbReference>
<evidence type="ECO:0000313" key="2">
    <source>
        <dbReference type="Proteomes" id="UP001597241"/>
    </source>
</evidence>
<dbReference type="SUPFAM" id="SSF102198">
    <property type="entry name" value="Putative cyclase"/>
    <property type="match status" value="1"/>
</dbReference>
<keyword evidence="2" id="KW-1185">Reference proteome</keyword>
<name>A0ABW3WKJ3_9FLAO</name>
<reference evidence="2" key="1">
    <citation type="journal article" date="2019" name="Int. J. Syst. Evol. Microbiol.">
        <title>The Global Catalogue of Microorganisms (GCM) 10K type strain sequencing project: providing services to taxonomists for standard genome sequencing and annotation.</title>
        <authorList>
            <consortium name="The Broad Institute Genomics Platform"/>
            <consortium name="The Broad Institute Genome Sequencing Center for Infectious Disease"/>
            <person name="Wu L."/>
            <person name="Ma J."/>
        </authorList>
    </citation>
    <scope>NUCLEOTIDE SEQUENCE [LARGE SCALE GENOMIC DNA]</scope>
    <source>
        <strain evidence="2">CCUG 62221</strain>
    </source>
</reference>
<keyword evidence="1" id="KW-0378">Hydrolase</keyword>
<dbReference type="InterPro" id="IPR037175">
    <property type="entry name" value="KFase_sf"/>
</dbReference>
<dbReference type="EC" id="3.5.-.-" evidence="1"/>
<evidence type="ECO:0000313" key="1">
    <source>
        <dbReference type="EMBL" id="MFD1292590.1"/>
    </source>
</evidence>
<dbReference type="GO" id="GO:0016787">
    <property type="term" value="F:hydrolase activity"/>
    <property type="evidence" value="ECO:0007669"/>
    <property type="project" value="UniProtKB-KW"/>
</dbReference>
<dbReference type="PANTHER" id="PTHR31118">
    <property type="entry name" value="CYCLASE-LIKE PROTEIN 2"/>
    <property type="match status" value="1"/>
</dbReference>
<gene>
    <name evidence="1" type="ORF">ACFQ5N_01970</name>
</gene>
<dbReference type="Proteomes" id="UP001597241">
    <property type="component" value="Unassembled WGS sequence"/>
</dbReference>
<dbReference type="InterPro" id="IPR007325">
    <property type="entry name" value="KFase/CYL"/>
</dbReference>
<proteinExistence type="predicted"/>
<protein>
    <submittedName>
        <fullName evidence="1">Cyclase family protein</fullName>
        <ecNumber evidence="1">3.5.-.-</ecNumber>
    </submittedName>
</protein>
<dbReference type="RefSeq" id="WP_386807277.1">
    <property type="nucleotide sequence ID" value="NZ_JBHTMV010000002.1"/>
</dbReference>
<dbReference type="EMBL" id="JBHTMV010000002">
    <property type="protein sequence ID" value="MFD1292590.1"/>
    <property type="molecule type" value="Genomic_DNA"/>
</dbReference>
<dbReference type="Gene3D" id="3.50.30.50">
    <property type="entry name" value="Putative cyclase"/>
    <property type="match status" value="1"/>
</dbReference>
<sequence length="210" mass="23751">MIIDLTHKLKNKITVYPGSIAPNFEKGSTIEKDGFAEINITMSTHTGTHIDAPAHLIPNAKSLDQFSVEKFIGPAIVIDCSKQKEISLDLLKVKEDELKLVDFVLFYSGWQNKWNSEKYFDEFPTLTIDAVKWLAKLNLKAVGFDAISVDKMTDELLPNHHVLLKKEILIIENMTNLDKLIAKKFELNCIPLKIENSDGSPIRAFARIIN</sequence>
<accession>A0ABW3WKJ3</accession>